<dbReference type="Proteomes" id="UP000034455">
    <property type="component" value="Unassembled WGS sequence"/>
</dbReference>
<gene>
    <name evidence="1" type="ORF">UF66_0929</name>
</gene>
<protein>
    <submittedName>
        <fullName evidence="1">Uncharacterized protein</fullName>
    </submittedName>
</protein>
<accession>A0A0M2NTC2</accession>
<dbReference type="PATRIC" id="fig|74704.6.peg.951"/>
<comment type="caution">
    <text evidence="1">The sequence shown here is derived from an EMBL/GenBank/DDBJ whole genome shotgun (WGS) entry which is preliminary data.</text>
</comment>
<reference evidence="1 2" key="1">
    <citation type="submission" date="2015-03" db="EMBL/GenBank/DDBJ databases">
        <title>Genome Assembly of Staphylococcus cohnii subsp. cohnii strain G22B2.</title>
        <authorList>
            <person name="Nair G."/>
            <person name="Kaur G."/>
            <person name="Khatri I."/>
            <person name="Singh N.K."/>
            <person name="Sathyabama S."/>
            <person name="Maurya S.K."/>
            <person name="Subramanian S."/>
            <person name="Agrewala J.N."/>
            <person name="Mayilraj S."/>
        </authorList>
    </citation>
    <scope>NUCLEOTIDE SEQUENCE [LARGE SCALE GENOMIC DNA]</scope>
    <source>
        <strain evidence="1 2">G22B2</strain>
    </source>
</reference>
<sequence length="41" mass="4848">MTVKDMPIAFIKLNKSIEIGHNMKRLIYLNAFLSITYYLNE</sequence>
<evidence type="ECO:0000313" key="1">
    <source>
        <dbReference type="EMBL" id="KKI63262.1"/>
    </source>
</evidence>
<evidence type="ECO:0000313" key="2">
    <source>
        <dbReference type="Proteomes" id="UP000034455"/>
    </source>
</evidence>
<name>A0A0M2NTC2_STACC</name>
<organism evidence="1 2">
    <name type="scientific">Staphylococcus cohnii subsp. cohnii</name>
    <dbReference type="NCBI Taxonomy" id="74704"/>
    <lineage>
        <taxon>Bacteria</taxon>
        <taxon>Bacillati</taxon>
        <taxon>Bacillota</taxon>
        <taxon>Bacilli</taxon>
        <taxon>Bacillales</taxon>
        <taxon>Staphylococcaceae</taxon>
        <taxon>Staphylococcus</taxon>
        <taxon>Staphylococcus cohnii species complex</taxon>
    </lineage>
</organism>
<dbReference type="AlphaFoldDB" id="A0A0M2NTC2"/>
<proteinExistence type="predicted"/>
<dbReference type="EMBL" id="LAKJ01000017">
    <property type="protein sequence ID" value="KKI63262.1"/>
    <property type="molecule type" value="Genomic_DNA"/>
</dbReference>